<organism evidence="2 3">
    <name type="scientific">Enterovirga rhinocerotis</name>
    <dbReference type="NCBI Taxonomy" id="1339210"/>
    <lineage>
        <taxon>Bacteria</taxon>
        <taxon>Pseudomonadati</taxon>
        <taxon>Pseudomonadota</taxon>
        <taxon>Alphaproteobacteria</taxon>
        <taxon>Hyphomicrobiales</taxon>
        <taxon>Methylobacteriaceae</taxon>
        <taxon>Enterovirga</taxon>
    </lineage>
</organism>
<dbReference type="GO" id="GO:0003677">
    <property type="term" value="F:DNA binding"/>
    <property type="evidence" value="ECO:0007669"/>
    <property type="project" value="InterPro"/>
</dbReference>
<keyword evidence="3" id="KW-1185">Reference proteome</keyword>
<evidence type="ECO:0000313" key="3">
    <source>
        <dbReference type="Proteomes" id="UP000295122"/>
    </source>
</evidence>
<comment type="caution">
    <text evidence="2">The sequence shown here is derived from an EMBL/GenBank/DDBJ whole genome shotgun (WGS) entry which is preliminary data.</text>
</comment>
<dbReference type="AlphaFoldDB" id="A0A4R7CC19"/>
<protein>
    <submittedName>
        <fullName evidence="2">Uncharacterized protein</fullName>
    </submittedName>
</protein>
<accession>A0A4R7CC19</accession>
<dbReference type="Proteomes" id="UP000295122">
    <property type="component" value="Unassembled WGS sequence"/>
</dbReference>
<reference evidence="2 3" key="1">
    <citation type="submission" date="2019-03" db="EMBL/GenBank/DDBJ databases">
        <title>Genomic Encyclopedia of Type Strains, Phase IV (KMG-IV): sequencing the most valuable type-strain genomes for metagenomic binning, comparative biology and taxonomic classification.</title>
        <authorList>
            <person name="Goeker M."/>
        </authorList>
    </citation>
    <scope>NUCLEOTIDE SEQUENCE [LARGE SCALE GENOMIC DNA]</scope>
    <source>
        <strain evidence="2 3">DSM 25903</strain>
    </source>
</reference>
<dbReference type="RefSeq" id="WP_133769545.1">
    <property type="nucleotide sequence ID" value="NZ_SNZR01000011.1"/>
</dbReference>
<evidence type="ECO:0000313" key="2">
    <source>
        <dbReference type="EMBL" id="TDR94676.1"/>
    </source>
</evidence>
<dbReference type="OrthoDB" id="8004339at2"/>
<sequence>MRWGEGLVRLTVGPLGGQGQPYGDDVVAQVRELVEETRLGQKEIAAIVGVSHMTVSRWARSGGWRRPPGSARPLDELSDTPRAIIRQGARTLPWRLLVKAETLLASDAADLAAMEQALALVLEARDAHAAGIGPKRRRLGNAGCHLPNESGRLRGQRRPRRGRSRFGSVDRRGVAGWLTT</sequence>
<evidence type="ECO:0000256" key="1">
    <source>
        <dbReference type="SAM" id="MobiDB-lite"/>
    </source>
</evidence>
<name>A0A4R7CC19_9HYPH</name>
<dbReference type="EMBL" id="SNZR01000011">
    <property type="protein sequence ID" value="TDR94676.1"/>
    <property type="molecule type" value="Genomic_DNA"/>
</dbReference>
<feature type="compositionally biased region" description="Basic residues" evidence="1">
    <location>
        <begin position="154"/>
        <end position="164"/>
    </location>
</feature>
<gene>
    <name evidence="2" type="ORF">EV668_1964</name>
</gene>
<dbReference type="InterPro" id="IPR010982">
    <property type="entry name" value="Lambda_DNA-bd_dom_sf"/>
</dbReference>
<feature type="region of interest" description="Disordered" evidence="1">
    <location>
        <begin position="140"/>
        <end position="167"/>
    </location>
</feature>
<proteinExistence type="predicted"/>
<dbReference type="Gene3D" id="1.10.260.40">
    <property type="entry name" value="lambda repressor-like DNA-binding domains"/>
    <property type="match status" value="1"/>
</dbReference>